<dbReference type="OrthoDB" id="7631348at2"/>
<sequence length="78" mass="8833">MAAIPYEVQIFAVALVTSLVIGLPVRIAGWRASVIAVRGVWRLTRRYRIWIFLIALAGMLAGLWSFDSIRGLVFGWWN</sequence>
<keyword evidence="2" id="KW-1185">Reference proteome</keyword>
<gene>
    <name evidence="1" type="ORF">X907_2839</name>
</gene>
<dbReference type="KEGG" id="gak:X907_2839"/>
<name>A0A3T0EDH6_9PROT</name>
<protein>
    <submittedName>
        <fullName evidence="1">Uncharacterized protein</fullName>
    </submittedName>
</protein>
<reference evidence="1 2" key="1">
    <citation type="submission" date="2016-12" db="EMBL/GenBank/DDBJ databases">
        <title>The genome of dimorphic prosthecate Glycocaulis alkaliphilus 6b-8t, isolated from crude oil dictates its adaptability in petroleum environments.</title>
        <authorList>
            <person name="Wu X.-L."/>
            <person name="Geng S."/>
        </authorList>
    </citation>
    <scope>NUCLEOTIDE SEQUENCE [LARGE SCALE GENOMIC DNA]</scope>
    <source>
        <strain evidence="1 2">6B-8</strain>
    </source>
</reference>
<dbReference type="RefSeq" id="WP_127569053.1">
    <property type="nucleotide sequence ID" value="NZ_BMFB01000004.1"/>
</dbReference>
<dbReference type="EMBL" id="CP018911">
    <property type="protein sequence ID" value="AZU05347.1"/>
    <property type="molecule type" value="Genomic_DNA"/>
</dbReference>
<dbReference type="Proteomes" id="UP000286954">
    <property type="component" value="Chromosome"/>
</dbReference>
<dbReference type="AlphaFoldDB" id="A0A3T0EDH6"/>
<organism evidence="1 2">
    <name type="scientific">Glycocaulis alkaliphilus</name>
    <dbReference type="NCBI Taxonomy" id="1434191"/>
    <lineage>
        <taxon>Bacteria</taxon>
        <taxon>Pseudomonadati</taxon>
        <taxon>Pseudomonadota</taxon>
        <taxon>Alphaproteobacteria</taxon>
        <taxon>Maricaulales</taxon>
        <taxon>Maricaulaceae</taxon>
        <taxon>Glycocaulis</taxon>
    </lineage>
</organism>
<evidence type="ECO:0000313" key="2">
    <source>
        <dbReference type="Proteomes" id="UP000286954"/>
    </source>
</evidence>
<proteinExistence type="predicted"/>
<evidence type="ECO:0000313" key="1">
    <source>
        <dbReference type="EMBL" id="AZU05347.1"/>
    </source>
</evidence>
<accession>A0A3T0EDH6</accession>